<dbReference type="EMBL" id="BK016165">
    <property type="protein sequence ID" value="DAF99422.1"/>
    <property type="molecule type" value="Genomic_DNA"/>
</dbReference>
<feature type="compositionally biased region" description="Basic and acidic residues" evidence="1">
    <location>
        <begin position="121"/>
        <end position="133"/>
    </location>
</feature>
<protein>
    <submittedName>
        <fullName evidence="3">Uncharacterized protein</fullName>
    </submittedName>
</protein>
<keyword evidence="2" id="KW-0812">Transmembrane</keyword>
<feature type="transmembrane region" description="Helical" evidence="2">
    <location>
        <begin position="19"/>
        <end position="40"/>
    </location>
</feature>
<evidence type="ECO:0000256" key="2">
    <source>
        <dbReference type="SAM" id="Phobius"/>
    </source>
</evidence>
<sequence>MIAIIGPVHDIILIADHLLGAPAVGLGALITAIATLYTSLKTNKKVLSVKQDMENNHGSSLRDAVDRIESNTQTLTDLVHAHTRQLDDIQCAVRRHDDELKSRHAHTTGKTQEPDSAPPCAHKEDLQRGPRNA</sequence>
<evidence type="ECO:0000256" key="1">
    <source>
        <dbReference type="SAM" id="MobiDB-lite"/>
    </source>
</evidence>
<evidence type="ECO:0000313" key="3">
    <source>
        <dbReference type="EMBL" id="DAF99422.1"/>
    </source>
</evidence>
<reference evidence="3" key="1">
    <citation type="journal article" date="2021" name="Proc. Natl. Acad. Sci. U.S.A.">
        <title>A Catalog of Tens of Thousands of Viruses from Human Metagenomes Reveals Hidden Associations with Chronic Diseases.</title>
        <authorList>
            <person name="Tisza M.J."/>
            <person name="Buck C.B."/>
        </authorList>
    </citation>
    <scope>NUCLEOTIDE SEQUENCE</scope>
    <source>
        <strain evidence="3">CtjKY6</strain>
    </source>
</reference>
<keyword evidence="2" id="KW-0472">Membrane</keyword>
<keyword evidence="2" id="KW-1133">Transmembrane helix</keyword>
<proteinExistence type="predicted"/>
<name>A0A8S5UYK1_9CAUD</name>
<organism evidence="3">
    <name type="scientific">Siphoviridae sp. ctjKY6</name>
    <dbReference type="NCBI Taxonomy" id="2825631"/>
    <lineage>
        <taxon>Viruses</taxon>
        <taxon>Duplodnaviria</taxon>
        <taxon>Heunggongvirae</taxon>
        <taxon>Uroviricota</taxon>
        <taxon>Caudoviricetes</taxon>
    </lineage>
</organism>
<feature type="region of interest" description="Disordered" evidence="1">
    <location>
        <begin position="97"/>
        <end position="133"/>
    </location>
</feature>
<accession>A0A8S5UYK1</accession>